<gene>
    <name evidence="5" type="primary">gp35</name>
    <name evidence="5" type="ORF">GCM10007972_17480</name>
</gene>
<evidence type="ECO:0000256" key="2">
    <source>
        <dbReference type="ARBA" id="ARBA00022670"/>
    </source>
</evidence>
<dbReference type="Pfam" id="PF04586">
    <property type="entry name" value="Peptidase_S78"/>
    <property type="match status" value="1"/>
</dbReference>
<dbReference type="NCBIfam" id="TIGR01543">
    <property type="entry name" value="proheadase_HK97"/>
    <property type="match status" value="1"/>
</dbReference>
<evidence type="ECO:0000259" key="4">
    <source>
        <dbReference type="Pfam" id="PF04586"/>
    </source>
</evidence>
<dbReference type="RefSeq" id="WP_150005978.1">
    <property type="nucleotide sequence ID" value="NZ_BMOV01000005.1"/>
</dbReference>
<dbReference type="Proteomes" id="UP000602381">
    <property type="component" value="Unassembled WGS sequence"/>
</dbReference>
<evidence type="ECO:0000256" key="3">
    <source>
        <dbReference type="ARBA" id="ARBA00022801"/>
    </source>
</evidence>
<dbReference type="InterPro" id="IPR006433">
    <property type="entry name" value="Prohead_protease"/>
</dbReference>
<dbReference type="InterPro" id="IPR054613">
    <property type="entry name" value="Peptidase_S78_dom"/>
</dbReference>
<sequence>MEQNTVHAAFNVKAANGEGAFEGYASVFDLLDDGDDIMQRGAFEASLKARPAAQVKLLWQHDPTQPLGVIEALHEDSRGLFVKGRLLMDVEKAREAHALMRMGALDGLSIGYRVVKARQDAKTGARLLDQVDLWEVSLVTFPMQSAARVHAFKAGNKTTIRDFETFLREAGGFSRREAKALAAHGFKGLGHREDDAGWLEAMDSIHRMTAVLEQANLNNEGTLL</sequence>
<keyword evidence="6" id="KW-1185">Reference proteome</keyword>
<name>A0ABQ2LE18_9PROT</name>
<reference evidence="6" key="1">
    <citation type="journal article" date="2019" name="Int. J. Syst. Evol. Microbiol.">
        <title>The Global Catalogue of Microorganisms (GCM) 10K type strain sequencing project: providing services to taxonomists for standard genome sequencing and annotation.</title>
        <authorList>
            <consortium name="The Broad Institute Genomics Platform"/>
            <consortium name="The Broad Institute Genome Sequencing Center for Infectious Disease"/>
            <person name="Wu L."/>
            <person name="Ma J."/>
        </authorList>
    </citation>
    <scope>NUCLEOTIDE SEQUENCE [LARGE SCALE GENOMIC DNA]</scope>
    <source>
        <strain evidence="6">JCM 17843</strain>
    </source>
</reference>
<proteinExistence type="predicted"/>
<evidence type="ECO:0000313" key="6">
    <source>
        <dbReference type="Proteomes" id="UP000602381"/>
    </source>
</evidence>
<keyword evidence="2" id="KW-0645">Protease</keyword>
<keyword evidence="3" id="KW-0378">Hydrolase</keyword>
<dbReference type="SUPFAM" id="SSF50789">
    <property type="entry name" value="Herpes virus serine proteinase, assemblin"/>
    <property type="match status" value="1"/>
</dbReference>
<comment type="caution">
    <text evidence="5">The sequence shown here is derived from an EMBL/GenBank/DDBJ whole genome shotgun (WGS) entry which is preliminary data.</text>
</comment>
<accession>A0ABQ2LE18</accession>
<dbReference type="EMBL" id="BMOV01000005">
    <property type="protein sequence ID" value="GGO12479.1"/>
    <property type="molecule type" value="Genomic_DNA"/>
</dbReference>
<feature type="domain" description="Prohead serine protease" evidence="4">
    <location>
        <begin position="13"/>
        <end position="152"/>
    </location>
</feature>
<organism evidence="5 6">
    <name type="scientific">Iodidimonas muriae</name>
    <dbReference type="NCBI Taxonomy" id="261467"/>
    <lineage>
        <taxon>Bacteria</taxon>
        <taxon>Pseudomonadati</taxon>
        <taxon>Pseudomonadota</taxon>
        <taxon>Alphaproteobacteria</taxon>
        <taxon>Iodidimonadales</taxon>
        <taxon>Iodidimonadaceae</taxon>
        <taxon>Iodidimonas</taxon>
    </lineage>
</organism>
<evidence type="ECO:0000313" key="5">
    <source>
        <dbReference type="EMBL" id="GGO12479.1"/>
    </source>
</evidence>
<evidence type="ECO:0000256" key="1">
    <source>
        <dbReference type="ARBA" id="ARBA00022612"/>
    </source>
</evidence>
<protein>
    <submittedName>
        <fullName evidence="5">Primosomal replication protein N</fullName>
    </submittedName>
</protein>
<keyword evidence="1" id="KW-1188">Viral release from host cell</keyword>